<name>A0A9D9DWN8_9FIRM</name>
<dbReference type="Gene3D" id="3.40.50.2000">
    <property type="entry name" value="Glycogen Phosphorylase B"/>
    <property type="match status" value="2"/>
</dbReference>
<evidence type="ECO:0000259" key="1">
    <source>
        <dbReference type="Pfam" id="PF13439"/>
    </source>
</evidence>
<sequence length="271" mass="31411">MNILFVVTDFDMGGITVSLKNLSKELVNRGHNVSILNLPDSCEPLPFDKAINIIPLVRKSKSWNIGINDYKNSSGITKIKLLFFGIFKKILAKFGLWEKFIFSKQPIIDCDVAVAYRQSPICYYICKYKTNAKKTVAFIHSEFTGDCSSWIEKLKYIDKIACVSDDWSNKFKEKFPYLSEKVETVYNIFDDNELKIKADEFYPSEFNRYKFNIVTSSRIEFSPKRLDLVPVICKKLIDKGVKDFKWYIVGDGSDREKLEKIIDENLSLIHI</sequence>
<evidence type="ECO:0000313" key="3">
    <source>
        <dbReference type="Proteomes" id="UP000823611"/>
    </source>
</evidence>
<gene>
    <name evidence="2" type="ORF">IAC55_07420</name>
</gene>
<dbReference type="Proteomes" id="UP000823611">
    <property type="component" value="Unassembled WGS sequence"/>
</dbReference>
<reference evidence="2" key="2">
    <citation type="journal article" date="2021" name="PeerJ">
        <title>Extensive microbial diversity within the chicken gut microbiome revealed by metagenomics and culture.</title>
        <authorList>
            <person name="Gilroy R."/>
            <person name="Ravi A."/>
            <person name="Getino M."/>
            <person name="Pursley I."/>
            <person name="Horton D.L."/>
            <person name="Alikhan N.F."/>
            <person name="Baker D."/>
            <person name="Gharbi K."/>
            <person name="Hall N."/>
            <person name="Watson M."/>
            <person name="Adriaenssens E.M."/>
            <person name="Foster-Nyarko E."/>
            <person name="Jarju S."/>
            <person name="Secka A."/>
            <person name="Antonio M."/>
            <person name="Oren A."/>
            <person name="Chaudhuri R.R."/>
            <person name="La Ragione R."/>
            <person name="Hildebrand F."/>
            <person name="Pallen M.J."/>
        </authorList>
    </citation>
    <scope>NUCLEOTIDE SEQUENCE</scope>
    <source>
        <strain evidence="2">F6-4510</strain>
    </source>
</reference>
<dbReference type="InterPro" id="IPR028098">
    <property type="entry name" value="Glyco_trans_4-like_N"/>
</dbReference>
<comment type="caution">
    <text evidence="2">The sequence shown here is derived from an EMBL/GenBank/DDBJ whole genome shotgun (WGS) entry which is preliminary data.</text>
</comment>
<organism evidence="2 3">
    <name type="scientific">Candidatus Fimicola merdigallinarum</name>
    <dbReference type="NCBI Taxonomy" id="2840819"/>
    <lineage>
        <taxon>Bacteria</taxon>
        <taxon>Bacillati</taxon>
        <taxon>Bacillota</taxon>
        <taxon>Clostridia</taxon>
        <taxon>Lachnospirales</taxon>
        <taxon>Lachnospiraceae</taxon>
        <taxon>Lachnospiraceae incertae sedis</taxon>
        <taxon>Candidatus Fimicola</taxon>
    </lineage>
</organism>
<dbReference type="Pfam" id="PF13439">
    <property type="entry name" value="Glyco_transf_4"/>
    <property type="match status" value="1"/>
</dbReference>
<feature type="non-terminal residue" evidence="2">
    <location>
        <position position="271"/>
    </location>
</feature>
<protein>
    <submittedName>
        <fullName evidence="2">Glycosyltransferase</fullName>
    </submittedName>
</protein>
<feature type="domain" description="Glycosyltransferase subfamily 4-like N-terminal" evidence="1">
    <location>
        <begin position="12"/>
        <end position="191"/>
    </location>
</feature>
<dbReference type="SUPFAM" id="SSF53756">
    <property type="entry name" value="UDP-Glycosyltransferase/glycogen phosphorylase"/>
    <property type="match status" value="1"/>
</dbReference>
<reference evidence="2" key="1">
    <citation type="submission" date="2020-10" db="EMBL/GenBank/DDBJ databases">
        <authorList>
            <person name="Gilroy R."/>
        </authorList>
    </citation>
    <scope>NUCLEOTIDE SEQUENCE</scope>
    <source>
        <strain evidence="2">F6-4510</strain>
    </source>
</reference>
<evidence type="ECO:0000313" key="2">
    <source>
        <dbReference type="EMBL" id="MBO8435131.1"/>
    </source>
</evidence>
<proteinExistence type="predicted"/>
<dbReference type="EMBL" id="JADIMX010000137">
    <property type="protein sequence ID" value="MBO8435131.1"/>
    <property type="molecule type" value="Genomic_DNA"/>
</dbReference>
<accession>A0A9D9DWN8</accession>
<dbReference type="AlphaFoldDB" id="A0A9D9DWN8"/>